<dbReference type="KEGG" id="scy:SCATT_p16050"/>
<proteinExistence type="inferred from homology"/>
<dbReference type="InterPro" id="IPR000182">
    <property type="entry name" value="GNAT_dom"/>
</dbReference>
<dbReference type="CDD" id="cd04301">
    <property type="entry name" value="NAT_SF"/>
    <property type="match status" value="1"/>
</dbReference>
<dbReference type="HOGENOM" id="CLU_102191_1_0_11"/>
<dbReference type="SUPFAM" id="SSF55729">
    <property type="entry name" value="Acyl-CoA N-acyltransferases (Nat)"/>
    <property type="match status" value="1"/>
</dbReference>
<keyword evidence="5" id="KW-0614">Plasmid</keyword>
<dbReference type="Gene3D" id="3.40.630.30">
    <property type="match status" value="1"/>
</dbReference>
<dbReference type="EMBL" id="CP003229">
    <property type="protein sequence ID" value="AEW99798.1"/>
    <property type="molecule type" value="Genomic_DNA"/>
</dbReference>
<evidence type="ECO:0000313" key="6">
    <source>
        <dbReference type="Proteomes" id="UP000007842"/>
    </source>
</evidence>
<dbReference type="PATRIC" id="fig|1003195.29.peg.7402"/>
<dbReference type="PANTHER" id="PTHR43792:SF8">
    <property type="entry name" value="[RIBOSOMAL PROTEIN US5]-ALANINE N-ACETYLTRANSFERASE"/>
    <property type="match status" value="1"/>
</dbReference>
<dbReference type="PANTHER" id="PTHR43792">
    <property type="entry name" value="GNAT FAMILY, PUTATIVE (AFU_ORTHOLOGUE AFUA_3G00765)-RELATED-RELATED"/>
    <property type="match status" value="1"/>
</dbReference>
<gene>
    <name evidence="5" type="ordered locus">SCATT_p16050</name>
</gene>
<dbReference type="GO" id="GO:0008999">
    <property type="term" value="F:protein-N-terminal-alanine acetyltransferase activity"/>
    <property type="evidence" value="ECO:0007669"/>
    <property type="project" value="TreeGrafter"/>
</dbReference>
<protein>
    <recommendedName>
        <fullName evidence="4">N-acetyltransferase domain-containing protein</fullName>
    </recommendedName>
</protein>
<evidence type="ECO:0000313" key="5">
    <source>
        <dbReference type="EMBL" id="AEW99798.1"/>
    </source>
</evidence>
<dbReference type="Pfam" id="PF13302">
    <property type="entry name" value="Acetyltransf_3"/>
    <property type="match status" value="1"/>
</dbReference>
<dbReference type="GO" id="GO:0005737">
    <property type="term" value="C:cytoplasm"/>
    <property type="evidence" value="ECO:0007669"/>
    <property type="project" value="TreeGrafter"/>
</dbReference>
<evidence type="ECO:0000256" key="2">
    <source>
        <dbReference type="ARBA" id="ARBA00023315"/>
    </source>
</evidence>
<dbReference type="InterPro" id="IPR016181">
    <property type="entry name" value="Acyl_CoA_acyltransferase"/>
</dbReference>
<dbReference type="Proteomes" id="UP000007842">
    <property type="component" value="Plasmid pSCATT"/>
</dbReference>
<keyword evidence="2" id="KW-0012">Acyltransferase</keyword>
<evidence type="ECO:0000259" key="4">
    <source>
        <dbReference type="PROSITE" id="PS51186"/>
    </source>
</evidence>
<comment type="similarity">
    <text evidence="3">Belongs to the acetyltransferase family. RimJ subfamily.</text>
</comment>
<organism evidence="5 6">
    <name type="scientific">Streptantibioticus cattleyicolor (strain ATCC 35852 / DSM 46488 / JCM 4925 / NBRC 14057 / NRRL 8057)</name>
    <name type="common">Streptomyces cattleya</name>
    <dbReference type="NCBI Taxonomy" id="1003195"/>
    <lineage>
        <taxon>Bacteria</taxon>
        <taxon>Bacillati</taxon>
        <taxon>Actinomycetota</taxon>
        <taxon>Actinomycetes</taxon>
        <taxon>Kitasatosporales</taxon>
        <taxon>Streptomycetaceae</taxon>
        <taxon>Streptantibioticus</taxon>
    </lineage>
</organism>
<accession>G8XHG1</accession>
<evidence type="ECO:0000256" key="3">
    <source>
        <dbReference type="ARBA" id="ARBA00038502"/>
    </source>
</evidence>
<geneLocation type="plasmid" evidence="5 6">
    <name>pSCATT</name>
</geneLocation>
<keyword evidence="6" id="KW-1185">Reference proteome</keyword>
<feature type="domain" description="N-acetyltransferase" evidence="4">
    <location>
        <begin position="34"/>
        <end position="200"/>
    </location>
</feature>
<dbReference type="PROSITE" id="PS51186">
    <property type="entry name" value="GNAT"/>
    <property type="match status" value="1"/>
</dbReference>
<sequence>MATVPTSTGTRHQIGMRNARPRVFPHLMRTTRPVRLQPWADDDLWLLRRRNTPEMTAHLGGPESDTALVARHRRWTAMSAEEPHEGRVFRVECPAGDTVGTVSFVPKEHEGEPVFEVGWGVLPEHQRQGWATASVRALLALLADFPPERRRPAAHAFPRVTNTASNAVCRATGFAFLGEVVHEYPPGHHHPSNDWRYTLR</sequence>
<keyword evidence="1" id="KW-0808">Transferase</keyword>
<reference evidence="6" key="1">
    <citation type="submission" date="2011-12" db="EMBL/GenBank/DDBJ databases">
        <title>Complete genome sequence of Streptomyces cattleya strain DSM 46488.</title>
        <authorList>
            <person name="Ou H.-Y."/>
            <person name="Li P."/>
            <person name="Zhao C."/>
            <person name="O'Hagan D."/>
            <person name="Deng Z."/>
        </authorList>
    </citation>
    <scope>NUCLEOTIDE SEQUENCE [LARGE SCALE GENOMIC DNA]</scope>
    <source>
        <strain evidence="6">ATCC 35852 / DSM 46488 / JCM 4925 / NBRC 14057 / NRRL 8057</strain>
        <plasmid evidence="6">Plasmid pSCATT</plasmid>
    </source>
</reference>
<dbReference type="InterPro" id="IPR051531">
    <property type="entry name" value="N-acetyltransferase"/>
</dbReference>
<dbReference type="AlphaFoldDB" id="G8XHG1"/>
<name>G8XHG1_STREN</name>
<evidence type="ECO:0000256" key="1">
    <source>
        <dbReference type="ARBA" id="ARBA00022679"/>
    </source>
</evidence>